<dbReference type="PROSITE" id="PS50005">
    <property type="entry name" value="TPR"/>
    <property type="match status" value="2"/>
</dbReference>
<dbReference type="NCBIfam" id="TIGR04390">
    <property type="entry name" value="OMP_YaiO_dom"/>
    <property type="match status" value="1"/>
</dbReference>
<evidence type="ECO:0000313" key="3">
    <source>
        <dbReference type="EMBL" id="PWD97923.1"/>
    </source>
</evidence>
<feature type="repeat" description="TPR" evidence="1">
    <location>
        <begin position="58"/>
        <end position="91"/>
    </location>
</feature>
<dbReference type="EMBL" id="QEWP01000022">
    <property type="protein sequence ID" value="PWD97923.1"/>
    <property type="molecule type" value="Genomic_DNA"/>
</dbReference>
<accession>A0A2U2B4D7</accession>
<dbReference type="InterPro" id="IPR011990">
    <property type="entry name" value="TPR-like_helical_dom_sf"/>
</dbReference>
<dbReference type="SMART" id="SM00028">
    <property type="entry name" value="TPR"/>
    <property type="match status" value="2"/>
</dbReference>
<reference evidence="3 4" key="1">
    <citation type="submission" date="2018-05" db="EMBL/GenBank/DDBJ databases">
        <title>Marinilabilia rubrum sp. nov., isolated from saltern sediment.</title>
        <authorList>
            <person name="Zhang R."/>
        </authorList>
    </citation>
    <scope>NUCLEOTIDE SEQUENCE [LARGE SCALE GENOMIC DNA]</scope>
    <source>
        <strain evidence="3 4">WTE16</strain>
    </source>
</reference>
<dbReference type="Pfam" id="PF19413">
    <property type="entry name" value="YaiO"/>
    <property type="match status" value="1"/>
</dbReference>
<organism evidence="3 4">
    <name type="scientific">Marinilabilia rubra</name>
    <dbReference type="NCBI Taxonomy" id="2162893"/>
    <lineage>
        <taxon>Bacteria</taxon>
        <taxon>Pseudomonadati</taxon>
        <taxon>Bacteroidota</taxon>
        <taxon>Bacteroidia</taxon>
        <taxon>Marinilabiliales</taxon>
        <taxon>Marinilabiliaceae</taxon>
        <taxon>Marinilabilia</taxon>
    </lineage>
</organism>
<dbReference type="Gene3D" id="1.25.40.10">
    <property type="entry name" value="Tetratricopeptide repeat domain"/>
    <property type="match status" value="1"/>
</dbReference>
<gene>
    <name evidence="3" type="ORF">DDZ16_18380</name>
</gene>
<sequence length="410" mass="47510">MIRKLFLIIAINSLSFGVFGQINVDSLFNLATDHAQDQEYGEALADAEKALEADPARFDVMVFTANVYAWNGNYDKALEVIGRAREINPEYRELYDSWLNILLWKGDYVALLDKVSLAVEHDYPDNNNLALKTMLAYKSLGRYSEGIQYAENNTMLMNSETICAVYNEMVMLDRQNIFSAFYSVDIFGNNTPGPFHLAYLDYGFKIDRHTLLARFNYAHRFGSSDLQLETDYYHVFNNGHYLYANYGIGIQSTLFPDHRAGLEYYFPVHKQLEASLGGRYFYGDSKSVFIVTGHAGRYFPRFWLALRPFYVFGENGNALTTVFNIRHFQDNPVNYWGLELAYGNSPDERYAVDSSFELLRMDTYRLKIEKNLQVGKVNELKLSAGYAYEEYIADKYRNRILFEVIFKHRL</sequence>
<keyword evidence="4" id="KW-1185">Reference proteome</keyword>
<protein>
    <recommendedName>
        <fullName evidence="2">YaiO beta-barrel domain-containing protein</fullName>
    </recommendedName>
</protein>
<dbReference type="OrthoDB" id="691989at2"/>
<dbReference type="SUPFAM" id="SSF48452">
    <property type="entry name" value="TPR-like"/>
    <property type="match status" value="1"/>
</dbReference>
<dbReference type="InterPro" id="IPR030887">
    <property type="entry name" value="Beta-barrel_YaiO"/>
</dbReference>
<feature type="repeat" description="TPR" evidence="1">
    <location>
        <begin position="24"/>
        <end position="57"/>
    </location>
</feature>
<proteinExistence type="predicted"/>
<dbReference type="InterPro" id="IPR019734">
    <property type="entry name" value="TPR_rpt"/>
</dbReference>
<name>A0A2U2B4D7_9BACT</name>
<evidence type="ECO:0000256" key="1">
    <source>
        <dbReference type="PROSITE-ProRule" id="PRU00339"/>
    </source>
</evidence>
<dbReference type="AlphaFoldDB" id="A0A2U2B4D7"/>
<dbReference type="Pfam" id="PF14559">
    <property type="entry name" value="TPR_19"/>
    <property type="match status" value="1"/>
</dbReference>
<comment type="caution">
    <text evidence="3">The sequence shown here is derived from an EMBL/GenBank/DDBJ whole genome shotgun (WGS) entry which is preliminary data.</text>
</comment>
<feature type="domain" description="YaiO beta-barrel" evidence="2">
    <location>
        <begin position="176"/>
        <end position="348"/>
    </location>
</feature>
<evidence type="ECO:0000313" key="4">
    <source>
        <dbReference type="Proteomes" id="UP000244956"/>
    </source>
</evidence>
<keyword evidence="1" id="KW-0802">TPR repeat</keyword>
<dbReference type="RefSeq" id="WP_109265941.1">
    <property type="nucleotide sequence ID" value="NZ_QEWP01000022.1"/>
</dbReference>
<evidence type="ECO:0000259" key="2">
    <source>
        <dbReference type="Pfam" id="PF19413"/>
    </source>
</evidence>
<dbReference type="Proteomes" id="UP000244956">
    <property type="component" value="Unassembled WGS sequence"/>
</dbReference>